<dbReference type="EMBL" id="JAWMAJ010000352">
    <property type="protein sequence ID" value="MDV7223680.1"/>
    <property type="molecule type" value="Genomic_DNA"/>
</dbReference>
<keyword evidence="5 8" id="KW-1133">Transmembrane helix</keyword>
<dbReference type="SUPFAM" id="SSF103473">
    <property type="entry name" value="MFS general substrate transporter"/>
    <property type="match status" value="2"/>
</dbReference>
<evidence type="ECO:0000259" key="9">
    <source>
        <dbReference type="PROSITE" id="PS50850"/>
    </source>
</evidence>
<comment type="caution">
    <text evidence="10">The sequence shown here is derived from an EMBL/GenBank/DDBJ whole genome shotgun (WGS) entry which is preliminary data.</text>
</comment>
<evidence type="ECO:0000256" key="7">
    <source>
        <dbReference type="ARBA" id="ARBA00023251"/>
    </source>
</evidence>
<feature type="transmembrane region" description="Helical" evidence="8">
    <location>
        <begin position="219"/>
        <end position="236"/>
    </location>
</feature>
<feature type="transmembrane region" description="Helical" evidence="8">
    <location>
        <begin position="348"/>
        <end position="371"/>
    </location>
</feature>
<evidence type="ECO:0000256" key="2">
    <source>
        <dbReference type="ARBA" id="ARBA00022448"/>
    </source>
</evidence>
<keyword evidence="6 8" id="KW-0472">Membrane</keyword>
<organism evidence="10 11">
    <name type="scientific">Streptomyces prunicolor</name>
    <dbReference type="NCBI Taxonomy" id="67348"/>
    <lineage>
        <taxon>Bacteria</taxon>
        <taxon>Bacillati</taxon>
        <taxon>Actinomycetota</taxon>
        <taxon>Actinomycetes</taxon>
        <taxon>Kitasatosporales</taxon>
        <taxon>Streptomycetaceae</taxon>
        <taxon>Streptomyces</taxon>
    </lineage>
</organism>
<dbReference type="InterPro" id="IPR036259">
    <property type="entry name" value="MFS_trans_sf"/>
</dbReference>
<keyword evidence="3" id="KW-1003">Cell membrane</keyword>
<keyword evidence="7" id="KW-0046">Antibiotic resistance</keyword>
<feature type="transmembrane region" description="Helical" evidence="8">
    <location>
        <begin position="153"/>
        <end position="174"/>
    </location>
</feature>
<feature type="transmembrane region" description="Helical" evidence="8">
    <location>
        <begin position="36"/>
        <end position="54"/>
    </location>
</feature>
<evidence type="ECO:0000313" key="10">
    <source>
        <dbReference type="EMBL" id="MDV7223680.1"/>
    </source>
</evidence>
<dbReference type="Proteomes" id="UP001187346">
    <property type="component" value="Unassembled WGS sequence"/>
</dbReference>
<proteinExistence type="predicted"/>
<comment type="subcellular location">
    <subcellularLocation>
        <location evidence="1">Cell membrane</location>
        <topology evidence="1">Multi-pass membrane protein</topology>
    </subcellularLocation>
</comment>
<dbReference type="Gene3D" id="1.20.1720.10">
    <property type="entry name" value="Multidrug resistance protein D"/>
    <property type="match status" value="1"/>
</dbReference>
<evidence type="ECO:0000256" key="6">
    <source>
        <dbReference type="ARBA" id="ARBA00023136"/>
    </source>
</evidence>
<feature type="transmembrane region" description="Helical" evidence="8">
    <location>
        <begin position="429"/>
        <end position="449"/>
    </location>
</feature>
<dbReference type="Gene3D" id="1.20.1250.20">
    <property type="entry name" value="MFS general substrate transporter like domains"/>
    <property type="match status" value="1"/>
</dbReference>
<keyword evidence="2" id="KW-0813">Transport</keyword>
<dbReference type="RefSeq" id="WP_266867946.1">
    <property type="nucleotide sequence ID" value="NZ_JAPEMW010000001.1"/>
</dbReference>
<evidence type="ECO:0000256" key="5">
    <source>
        <dbReference type="ARBA" id="ARBA00022989"/>
    </source>
</evidence>
<dbReference type="InterPro" id="IPR011701">
    <property type="entry name" value="MFS"/>
</dbReference>
<dbReference type="CDD" id="cd17321">
    <property type="entry name" value="MFS_MMR_MDR_like"/>
    <property type="match status" value="1"/>
</dbReference>
<evidence type="ECO:0000256" key="1">
    <source>
        <dbReference type="ARBA" id="ARBA00004651"/>
    </source>
</evidence>
<dbReference type="PANTHER" id="PTHR42718:SF42">
    <property type="entry name" value="EXPORT PROTEIN"/>
    <property type="match status" value="1"/>
</dbReference>
<name>A0ABU4FUL5_9ACTN</name>
<gene>
    <name evidence="10" type="ORF">R5A26_47990</name>
</gene>
<feature type="transmembrane region" description="Helical" evidence="8">
    <location>
        <begin position="292"/>
        <end position="311"/>
    </location>
</feature>
<dbReference type="PROSITE" id="PS00216">
    <property type="entry name" value="SUGAR_TRANSPORT_1"/>
    <property type="match status" value="1"/>
</dbReference>
<dbReference type="Pfam" id="PF07690">
    <property type="entry name" value="MFS_1"/>
    <property type="match status" value="1"/>
</dbReference>
<feature type="transmembrane region" description="Helical" evidence="8">
    <location>
        <begin position="91"/>
        <end position="114"/>
    </location>
</feature>
<protein>
    <submittedName>
        <fullName evidence="10">MFS transporter</fullName>
    </submittedName>
</protein>
<evidence type="ECO:0000256" key="4">
    <source>
        <dbReference type="ARBA" id="ARBA00022692"/>
    </source>
</evidence>
<dbReference type="InterPro" id="IPR005829">
    <property type="entry name" value="Sugar_transporter_CS"/>
</dbReference>
<evidence type="ECO:0000256" key="3">
    <source>
        <dbReference type="ARBA" id="ARBA00022475"/>
    </source>
</evidence>
<sequence length="468" mass="49174">MLAVSLATFMTYLDLNVINVAIPTIQRSLHLSEAGLEWIVSSYLLTLAGLLLAGGRLADAYGRRRLYMIGLLVFTLSSLSAGLAGNGGVLIASRAVQGIGAALLTPATLAIITATFTDLKERTNAIGLWTVSAAAGLALGPVTGGLITQNIHWGWIFLINVPIGVATLALSVRTVRESRAPANNRVLDVGGLVTSAVALFAVTYALIEGNDAGWTSMKIVAAFVVAGVAGVAFFVIESRTTEPMVDLGLFRIRQFTGGISTQMIWAFGALAIYFFTSIYLQDILGFSPSKAGLLFVPMAFALAAFAGFSTLMEAWIGGFRTVSLGMVMMTVGLIMLNMHDEHATFASLLPSLIVLGGGMGIMNVPMTNAVMQNTPDAQAGVASAILNDAREVAGLLGITIIGAVLRSKQNAELRSGSTPGQAFLDGYHVGMWVATALVAVGIVFTYVMLRPSREPSLDKEPVAAQQLT</sequence>
<dbReference type="PROSITE" id="PS50850">
    <property type="entry name" value="MFS"/>
    <property type="match status" value="1"/>
</dbReference>
<dbReference type="PRINTS" id="PR01036">
    <property type="entry name" value="TCRTETB"/>
</dbReference>
<feature type="transmembrane region" description="Helical" evidence="8">
    <location>
        <begin position="318"/>
        <end position="336"/>
    </location>
</feature>
<dbReference type="InterPro" id="IPR020846">
    <property type="entry name" value="MFS_dom"/>
</dbReference>
<dbReference type="PANTHER" id="PTHR42718">
    <property type="entry name" value="MAJOR FACILITATOR SUPERFAMILY MULTIDRUG TRANSPORTER MFSC"/>
    <property type="match status" value="1"/>
</dbReference>
<dbReference type="NCBIfam" id="TIGR00711">
    <property type="entry name" value="efflux_EmrB"/>
    <property type="match status" value="1"/>
</dbReference>
<dbReference type="InterPro" id="IPR004638">
    <property type="entry name" value="EmrB-like"/>
</dbReference>
<feature type="transmembrane region" description="Helical" evidence="8">
    <location>
        <begin position="186"/>
        <end position="207"/>
    </location>
</feature>
<accession>A0ABU4FUL5</accession>
<feature type="transmembrane region" description="Helical" evidence="8">
    <location>
        <begin position="126"/>
        <end position="147"/>
    </location>
</feature>
<feature type="domain" description="Major facilitator superfamily (MFS) profile" evidence="9">
    <location>
        <begin position="1"/>
        <end position="453"/>
    </location>
</feature>
<evidence type="ECO:0000256" key="8">
    <source>
        <dbReference type="SAM" id="Phobius"/>
    </source>
</evidence>
<feature type="transmembrane region" description="Helical" evidence="8">
    <location>
        <begin position="257"/>
        <end position="280"/>
    </location>
</feature>
<evidence type="ECO:0000313" key="11">
    <source>
        <dbReference type="Proteomes" id="UP001187346"/>
    </source>
</evidence>
<keyword evidence="11" id="KW-1185">Reference proteome</keyword>
<keyword evidence="4 8" id="KW-0812">Transmembrane</keyword>
<feature type="transmembrane region" description="Helical" evidence="8">
    <location>
        <begin position="66"/>
        <end position="85"/>
    </location>
</feature>
<reference evidence="10 11" key="1">
    <citation type="submission" date="2023-10" db="EMBL/GenBank/DDBJ databases">
        <title>Characterization of rhizosphere-enriched actinobacteria from wheat plants lab-grown on chernevaya soil.</title>
        <authorList>
            <person name="Tikhonova E.N."/>
            <person name="Konopkin A."/>
            <person name="Kravchenko I.K."/>
        </authorList>
    </citation>
    <scope>NUCLEOTIDE SEQUENCE [LARGE SCALE GENOMIC DNA]</scope>
    <source>
        <strain evidence="10 11">RR29</strain>
    </source>
</reference>